<evidence type="ECO:0000313" key="3">
    <source>
        <dbReference type="EMBL" id="TXD39679.1"/>
    </source>
</evidence>
<dbReference type="Proteomes" id="UP000321412">
    <property type="component" value="Unassembled WGS sequence"/>
</dbReference>
<dbReference type="PANTHER" id="PTHR10094:SF25">
    <property type="entry name" value="SCP2 STEROL-BINDING DOMAIN-CONTAINING PROTEIN 1"/>
    <property type="match status" value="1"/>
</dbReference>
<evidence type="ECO:0000313" key="5">
    <source>
        <dbReference type="Proteomes" id="UP000321412"/>
    </source>
</evidence>
<dbReference type="Pfam" id="PF02036">
    <property type="entry name" value="SCP2"/>
    <property type="match status" value="1"/>
</dbReference>
<evidence type="ECO:0000313" key="4">
    <source>
        <dbReference type="Proteomes" id="UP000321046"/>
    </source>
</evidence>
<dbReference type="AlphaFoldDB" id="A0A5C6XN06"/>
<sequence>MSDLTARSIFEEVLPANLKESPDKAKSTNAVYVFNITGDDGGTWTLDFTKDEDFVSEGENAEADCSITMKDGDFVDMWEGRLSGPQAFMMNKIKIQGNMGLAMKLQNFIG</sequence>
<dbReference type="SUPFAM" id="SSF55718">
    <property type="entry name" value="SCP-like"/>
    <property type="match status" value="1"/>
</dbReference>
<dbReference type="PANTHER" id="PTHR10094">
    <property type="entry name" value="STEROL CARRIER PROTEIN 2 SCP-2 FAMILY PROTEIN"/>
    <property type="match status" value="1"/>
</dbReference>
<gene>
    <name evidence="3" type="ORF">FRC96_06560</name>
    <name evidence="2" type="ORF">FRC98_06960</name>
</gene>
<organism evidence="3 4">
    <name type="scientific">Lujinxingia vulgaris</name>
    <dbReference type="NCBI Taxonomy" id="2600176"/>
    <lineage>
        <taxon>Bacteria</taxon>
        <taxon>Deltaproteobacteria</taxon>
        <taxon>Bradymonadales</taxon>
        <taxon>Lujinxingiaceae</taxon>
        <taxon>Lujinxingia</taxon>
    </lineage>
</organism>
<reference evidence="2 5" key="2">
    <citation type="submission" date="2019-08" db="EMBL/GenBank/DDBJ databases">
        <title>Bradymonadales sp. TMQ4.</title>
        <authorList>
            <person name="Liang Q."/>
        </authorList>
    </citation>
    <scope>NUCLEOTIDE SEQUENCE [LARGE SCALE GENOMIC DNA]</scope>
    <source>
        <strain evidence="2 5">TMQ4</strain>
    </source>
</reference>
<dbReference type="Proteomes" id="UP000321046">
    <property type="component" value="Unassembled WGS sequence"/>
</dbReference>
<dbReference type="EMBL" id="VOSM01000002">
    <property type="protein sequence ID" value="TXD38615.1"/>
    <property type="molecule type" value="Genomic_DNA"/>
</dbReference>
<dbReference type="EMBL" id="VOSL01000028">
    <property type="protein sequence ID" value="TXD39679.1"/>
    <property type="molecule type" value="Genomic_DNA"/>
</dbReference>
<feature type="domain" description="SCP2" evidence="1">
    <location>
        <begin position="12"/>
        <end position="108"/>
    </location>
</feature>
<keyword evidence="5" id="KW-1185">Reference proteome</keyword>
<dbReference type="OrthoDB" id="5521228at2"/>
<dbReference type="InterPro" id="IPR003033">
    <property type="entry name" value="SCP2_sterol-bd_dom"/>
</dbReference>
<dbReference type="RefSeq" id="WP_146973709.1">
    <property type="nucleotide sequence ID" value="NZ_VOSL01000028.1"/>
</dbReference>
<accession>A0A5C6XIB4</accession>
<dbReference type="GO" id="GO:0005829">
    <property type="term" value="C:cytosol"/>
    <property type="evidence" value="ECO:0007669"/>
    <property type="project" value="TreeGrafter"/>
</dbReference>
<dbReference type="Gene3D" id="3.30.1050.10">
    <property type="entry name" value="SCP2 sterol-binding domain"/>
    <property type="match status" value="1"/>
</dbReference>
<evidence type="ECO:0000313" key="2">
    <source>
        <dbReference type="EMBL" id="TXD38615.1"/>
    </source>
</evidence>
<proteinExistence type="predicted"/>
<name>A0A5C6XN06_9DELT</name>
<accession>A0A5C6XN06</accession>
<evidence type="ECO:0000259" key="1">
    <source>
        <dbReference type="Pfam" id="PF02036"/>
    </source>
</evidence>
<comment type="caution">
    <text evidence="3">The sequence shown here is derived from an EMBL/GenBank/DDBJ whole genome shotgun (WGS) entry which is preliminary data.</text>
</comment>
<reference evidence="3 4" key="1">
    <citation type="submission" date="2019-08" db="EMBL/GenBank/DDBJ databases">
        <title>Bradymonadales sp. TMQ2.</title>
        <authorList>
            <person name="Liang Q."/>
        </authorList>
    </citation>
    <scope>NUCLEOTIDE SEQUENCE [LARGE SCALE GENOMIC DNA]</scope>
    <source>
        <strain evidence="3 4">TMQ2</strain>
    </source>
</reference>
<protein>
    <submittedName>
        <fullName evidence="3">SCP2 sterol-binding domain-containing protein</fullName>
    </submittedName>
</protein>
<dbReference type="InterPro" id="IPR036527">
    <property type="entry name" value="SCP2_sterol-bd_dom_sf"/>
</dbReference>